<keyword evidence="2" id="KW-0472">Membrane</keyword>
<feature type="transmembrane region" description="Helical" evidence="2">
    <location>
        <begin position="23"/>
        <end position="44"/>
    </location>
</feature>
<dbReference type="AlphaFoldDB" id="A0A379E1Q1"/>
<organism evidence="3 4">
    <name type="scientific">Prevotella denticola</name>
    <dbReference type="NCBI Taxonomy" id="28129"/>
    <lineage>
        <taxon>Bacteria</taxon>
        <taxon>Pseudomonadati</taxon>
        <taxon>Bacteroidota</taxon>
        <taxon>Bacteroidia</taxon>
        <taxon>Bacteroidales</taxon>
        <taxon>Prevotellaceae</taxon>
        <taxon>Prevotella</taxon>
    </lineage>
</organism>
<name>A0A379E1Q1_9BACT</name>
<dbReference type="EMBL" id="UGTM01000001">
    <property type="protein sequence ID" value="SUB86499.1"/>
    <property type="molecule type" value="Genomic_DNA"/>
</dbReference>
<accession>A0A379E1Q1</accession>
<protein>
    <submittedName>
        <fullName evidence="3">Uncharacterized protein</fullName>
    </submittedName>
</protein>
<keyword evidence="1" id="KW-0175">Coiled coil</keyword>
<dbReference type="Proteomes" id="UP000255469">
    <property type="component" value="Unassembled WGS sequence"/>
</dbReference>
<keyword evidence="2" id="KW-1133">Transmembrane helix</keyword>
<evidence type="ECO:0000313" key="4">
    <source>
        <dbReference type="Proteomes" id="UP000255469"/>
    </source>
</evidence>
<evidence type="ECO:0000256" key="2">
    <source>
        <dbReference type="SAM" id="Phobius"/>
    </source>
</evidence>
<reference evidence="3 4" key="1">
    <citation type="submission" date="2018-06" db="EMBL/GenBank/DDBJ databases">
        <authorList>
            <consortium name="Pathogen Informatics"/>
            <person name="Doyle S."/>
        </authorList>
    </citation>
    <scope>NUCLEOTIDE SEQUENCE [LARGE SCALE GENOMIC DNA]</scope>
    <source>
        <strain evidence="3 4">NCTC13067</strain>
    </source>
</reference>
<gene>
    <name evidence="3" type="ORF">NCTC13067_00138</name>
</gene>
<keyword evidence="2" id="KW-0812">Transmembrane</keyword>
<evidence type="ECO:0000256" key="1">
    <source>
        <dbReference type="SAM" id="Coils"/>
    </source>
</evidence>
<sequence>MPVIKSQDKETRVERLLVALDSLWGKLVIIVAILCVGFKGGCYFQETKMTRNQLQIDKEQWEKWVDKEANYRSEIDRLKQERLELKAQINNLKFLKKIQ</sequence>
<proteinExistence type="predicted"/>
<evidence type="ECO:0000313" key="3">
    <source>
        <dbReference type="EMBL" id="SUB86499.1"/>
    </source>
</evidence>
<feature type="coiled-coil region" evidence="1">
    <location>
        <begin position="68"/>
        <end position="98"/>
    </location>
</feature>